<dbReference type="FunFam" id="1.20.120.1750:FF:000018">
    <property type="entry name" value="RBR-type E3 ubiquitin transferase"/>
    <property type="match status" value="1"/>
</dbReference>
<dbReference type="Gene3D" id="3.30.40.10">
    <property type="entry name" value="Zinc/RING finger domain, C3HC4 (zinc finger)"/>
    <property type="match status" value="1"/>
</dbReference>
<feature type="domain" description="RING-type" evidence="15">
    <location>
        <begin position="90"/>
        <end position="299"/>
    </location>
</feature>
<dbReference type="Gene3D" id="1.20.120.1750">
    <property type="match status" value="1"/>
</dbReference>
<comment type="catalytic activity">
    <reaction evidence="1">
        <text>[E2 ubiquitin-conjugating enzyme]-S-ubiquitinyl-L-cysteine + [acceptor protein]-L-lysine = [E2 ubiquitin-conjugating enzyme]-L-cysteine + [acceptor protein]-N(6)-ubiquitinyl-L-lysine.</text>
        <dbReference type="EC" id="2.3.2.31"/>
    </reaction>
</comment>
<evidence type="ECO:0000259" key="14">
    <source>
        <dbReference type="PROSITE" id="PS50089"/>
    </source>
</evidence>
<evidence type="ECO:0000256" key="1">
    <source>
        <dbReference type="ARBA" id="ARBA00001798"/>
    </source>
</evidence>
<evidence type="ECO:0000256" key="12">
    <source>
        <dbReference type="PROSITE-ProRule" id="PRU00175"/>
    </source>
</evidence>
<proteinExistence type="inferred from homology"/>
<evidence type="ECO:0000256" key="7">
    <source>
        <dbReference type="ARBA" id="ARBA00022723"/>
    </source>
</evidence>
<reference evidence="16 18" key="1">
    <citation type="journal article" date="2024" name="Plant J.">
        <title>Genome sequences and population genomics reveal climatic adaptation and genomic divergence between two closely related sweetgum species.</title>
        <authorList>
            <person name="Xu W.Q."/>
            <person name="Ren C.Q."/>
            <person name="Zhang X.Y."/>
            <person name="Comes H.P."/>
            <person name="Liu X.H."/>
            <person name="Li Y.G."/>
            <person name="Kettle C.J."/>
            <person name="Jalonen R."/>
            <person name="Gaisberger H."/>
            <person name="Ma Y.Z."/>
            <person name="Qiu Y.X."/>
        </authorList>
    </citation>
    <scope>NUCLEOTIDE SEQUENCE [LARGE SCALE GENOMIC DNA]</scope>
    <source>
        <strain evidence="16">Hangzhou</strain>
    </source>
</reference>
<evidence type="ECO:0000256" key="5">
    <source>
        <dbReference type="ARBA" id="ARBA00012251"/>
    </source>
</evidence>
<keyword evidence="6" id="KW-0808">Transferase</keyword>
<dbReference type="EC" id="2.3.2.31" evidence="5"/>
<feature type="compositionally biased region" description="Low complexity" evidence="13">
    <location>
        <begin position="56"/>
        <end position="73"/>
    </location>
</feature>
<dbReference type="InterPro" id="IPR002867">
    <property type="entry name" value="IBR_dom"/>
</dbReference>
<dbReference type="CDD" id="cd22582">
    <property type="entry name" value="BRcat_RBR_unk"/>
    <property type="match status" value="1"/>
</dbReference>
<dbReference type="Proteomes" id="UP001415857">
    <property type="component" value="Unassembled WGS sequence"/>
</dbReference>
<dbReference type="EMBL" id="JBBPBK010000007">
    <property type="protein sequence ID" value="KAK9282042.1"/>
    <property type="molecule type" value="Genomic_DNA"/>
</dbReference>
<keyword evidence="8" id="KW-0677">Repeat</keyword>
<evidence type="ECO:0000259" key="15">
    <source>
        <dbReference type="PROSITE" id="PS51873"/>
    </source>
</evidence>
<evidence type="ECO:0000256" key="13">
    <source>
        <dbReference type="SAM" id="MobiDB-lite"/>
    </source>
</evidence>
<dbReference type="PROSITE" id="PS51873">
    <property type="entry name" value="TRIAD"/>
    <property type="match status" value="1"/>
</dbReference>
<comment type="caution">
    <text evidence="16">The sequence shown here is derived from an EMBL/GenBank/DDBJ whole genome shotgun (WGS) entry which is preliminary data.</text>
</comment>
<reference evidence="16" key="2">
    <citation type="submission" date="2024-04" db="EMBL/GenBank/DDBJ databases">
        <authorList>
            <person name="Xu W."/>
            <person name="Ren C."/>
        </authorList>
    </citation>
    <scope>NUCLEOTIDE SEQUENCE</scope>
    <source>
        <strain evidence="16">Hangzhou</strain>
        <tissue evidence="16">Leaves</tissue>
    </source>
</reference>
<keyword evidence="11" id="KW-0862">Zinc</keyword>
<dbReference type="EMBL" id="JBBPBK010000007">
    <property type="protein sequence ID" value="KAK9280962.1"/>
    <property type="molecule type" value="Genomic_DNA"/>
</dbReference>
<dbReference type="PANTHER" id="PTHR11685">
    <property type="entry name" value="RBR FAMILY RING FINGER AND IBR DOMAIN-CONTAINING"/>
    <property type="match status" value="1"/>
</dbReference>
<keyword evidence="7" id="KW-0479">Metal-binding</keyword>
<feature type="region of interest" description="Disordered" evidence="13">
    <location>
        <begin position="56"/>
        <end position="76"/>
    </location>
</feature>
<comment type="similarity">
    <text evidence="4">Belongs to the RBR family. Ariadne subfamily.</text>
</comment>
<feature type="domain" description="RING-type" evidence="14">
    <location>
        <begin position="94"/>
        <end position="139"/>
    </location>
</feature>
<dbReference type="GO" id="GO:0061630">
    <property type="term" value="F:ubiquitin protein ligase activity"/>
    <property type="evidence" value="ECO:0007669"/>
    <property type="project" value="UniProtKB-EC"/>
</dbReference>
<organism evidence="16 18">
    <name type="scientific">Liquidambar formosana</name>
    <name type="common">Formosan gum</name>
    <dbReference type="NCBI Taxonomy" id="63359"/>
    <lineage>
        <taxon>Eukaryota</taxon>
        <taxon>Viridiplantae</taxon>
        <taxon>Streptophyta</taxon>
        <taxon>Embryophyta</taxon>
        <taxon>Tracheophyta</taxon>
        <taxon>Spermatophyta</taxon>
        <taxon>Magnoliopsida</taxon>
        <taxon>eudicotyledons</taxon>
        <taxon>Gunneridae</taxon>
        <taxon>Pentapetalae</taxon>
        <taxon>Saxifragales</taxon>
        <taxon>Altingiaceae</taxon>
        <taxon>Liquidambar</taxon>
    </lineage>
</organism>
<dbReference type="InterPro" id="IPR044066">
    <property type="entry name" value="TRIAD_supradom"/>
</dbReference>
<dbReference type="CDD" id="cd22584">
    <property type="entry name" value="Rcat_RBR_unk"/>
    <property type="match status" value="1"/>
</dbReference>
<dbReference type="PROSITE" id="PS00518">
    <property type="entry name" value="ZF_RING_1"/>
    <property type="match status" value="1"/>
</dbReference>
<evidence type="ECO:0000256" key="2">
    <source>
        <dbReference type="ARBA" id="ARBA00001947"/>
    </source>
</evidence>
<accession>A0AAP0RMG3</accession>
<dbReference type="FunFam" id="3.30.40.10:FF:000230">
    <property type="entry name" value="RBR-type E3 ubiquitin transferase"/>
    <property type="match status" value="1"/>
</dbReference>
<dbReference type="InterPro" id="IPR017907">
    <property type="entry name" value="Znf_RING_CS"/>
</dbReference>
<evidence type="ECO:0000256" key="11">
    <source>
        <dbReference type="ARBA" id="ARBA00022833"/>
    </source>
</evidence>
<dbReference type="AlphaFoldDB" id="A0AAP0RMG3"/>
<evidence type="ECO:0000256" key="10">
    <source>
        <dbReference type="ARBA" id="ARBA00022786"/>
    </source>
</evidence>
<evidence type="ECO:0000313" key="18">
    <source>
        <dbReference type="Proteomes" id="UP001415857"/>
    </source>
</evidence>
<evidence type="ECO:0000256" key="4">
    <source>
        <dbReference type="ARBA" id="ARBA00005884"/>
    </source>
</evidence>
<protein>
    <recommendedName>
        <fullName evidence="5">RBR-type E3 ubiquitin transferase</fullName>
        <ecNumber evidence="5">2.3.2.31</ecNumber>
    </recommendedName>
</protein>
<dbReference type="Pfam" id="PF01485">
    <property type="entry name" value="IBR"/>
    <property type="match status" value="2"/>
</dbReference>
<evidence type="ECO:0000313" key="16">
    <source>
        <dbReference type="EMBL" id="KAK9280962.1"/>
    </source>
</evidence>
<evidence type="ECO:0000313" key="17">
    <source>
        <dbReference type="EMBL" id="KAK9282042.1"/>
    </source>
</evidence>
<keyword evidence="9 12" id="KW-0863">Zinc-finger</keyword>
<evidence type="ECO:0000256" key="9">
    <source>
        <dbReference type="ARBA" id="ARBA00022771"/>
    </source>
</evidence>
<keyword evidence="18" id="KW-1185">Reference proteome</keyword>
<name>A0AAP0RMG3_LIQFO</name>
<comment type="function">
    <text evidence="3">Might act as an E3 ubiquitin-protein ligase, or as part of E3 complex, which accepts ubiquitin from specific E2 ubiquitin-conjugating enzymes and then transfers it to substrates.</text>
</comment>
<dbReference type="InterPro" id="IPR013083">
    <property type="entry name" value="Znf_RING/FYVE/PHD"/>
</dbReference>
<sequence length="299" mass="33785">MAEESISDLRVDDFYFSALIDENQDEIIPVSDAKYAEELQLQEALMSSVMASQMANSSSNNASSSSTIEQEIPTPTPEPVGIEMEMGEPSQILCEICVERKESEEMFRNGSCCHSFCTGCISRHVATKIQDNIMMIACPGLNCKGVLEVESCRTIIPNEVLARWDEAISQSMIPASEEFYCPFKDCSAMLVNDSIDGGEVIRESECPICRRLFCAQCYVPWHAGVDCDDFQRLNEDERGRDDLMVRELAKEKNWMRCPRCKYYVEKTEGCLHITCRCKLEFCYGCGAEWTQHHGGCQRT</sequence>
<dbReference type="GO" id="GO:0016567">
    <property type="term" value="P:protein ubiquitination"/>
    <property type="evidence" value="ECO:0007669"/>
    <property type="project" value="InterPro"/>
</dbReference>
<comment type="cofactor">
    <cofactor evidence="2">
        <name>Zn(2+)</name>
        <dbReference type="ChEBI" id="CHEBI:29105"/>
    </cofactor>
</comment>
<dbReference type="InterPro" id="IPR031127">
    <property type="entry name" value="E3_UB_ligase_RBR"/>
</dbReference>
<evidence type="ECO:0000256" key="6">
    <source>
        <dbReference type="ARBA" id="ARBA00022679"/>
    </source>
</evidence>
<gene>
    <name evidence="16" type="ORF">L1049_003853</name>
    <name evidence="17" type="ORF">L1049_004954</name>
</gene>
<dbReference type="InterPro" id="IPR001841">
    <property type="entry name" value="Znf_RING"/>
</dbReference>
<evidence type="ECO:0000256" key="3">
    <source>
        <dbReference type="ARBA" id="ARBA00003976"/>
    </source>
</evidence>
<dbReference type="SUPFAM" id="SSF57850">
    <property type="entry name" value="RING/U-box"/>
    <property type="match status" value="3"/>
</dbReference>
<dbReference type="GO" id="GO:0008270">
    <property type="term" value="F:zinc ion binding"/>
    <property type="evidence" value="ECO:0007669"/>
    <property type="project" value="UniProtKB-KW"/>
</dbReference>
<evidence type="ECO:0000256" key="8">
    <source>
        <dbReference type="ARBA" id="ARBA00022737"/>
    </source>
</evidence>
<dbReference type="SMART" id="SM00647">
    <property type="entry name" value="IBR"/>
    <property type="match status" value="2"/>
</dbReference>
<dbReference type="PROSITE" id="PS50089">
    <property type="entry name" value="ZF_RING_2"/>
    <property type="match status" value="1"/>
</dbReference>
<keyword evidence="10" id="KW-0833">Ubl conjugation pathway</keyword>